<proteinExistence type="predicted"/>
<dbReference type="Pfam" id="PF01607">
    <property type="entry name" value="CBM_14"/>
    <property type="match status" value="1"/>
</dbReference>
<dbReference type="AlphaFoldDB" id="A0A8S4A7X6"/>
<evidence type="ECO:0000313" key="3">
    <source>
        <dbReference type="Proteomes" id="UP000678393"/>
    </source>
</evidence>
<dbReference type="GO" id="GO:0008061">
    <property type="term" value="F:chitin binding"/>
    <property type="evidence" value="ECO:0007669"/>
    <property type="project" value="InterPro"/>
</dbReference>
<protein>
    <recommendedName>
        <fullName evidence="1">Chitin-binding type-2 domain-containing protein</fullName>
    </recommendedName>
</protein>
<sequence length="94" mass="10871">VTERTFTSRFKRQAAANNCLRSYFCPADLKRVFIYPDWINRDCDSYIVCVAGKLLVSSCKRDNYTFYNPIRLSCEDIPSPTNMCVQRLNTVLSS</sequence>
<gene>
    <name evidence="2" type="ORF">CUNI_LOCUS22278</name>
</gene>
<organism evidence="2 3">
    <name type="scientific">Candidula unifasciata</name>
    <dbReference type="NCBI Taxonomy" id="100452"/>
    <lineage>
        <taxon>Eukaryota</taxon>
        <taxon>Metazoa</taxon>
        <taxon>Spiralia</taxon>
        <taxon>Lophotrochozoa</taxon>
        <taxon>Mollusca</taxon>
        <taxon>Gastropoda</taxon>
        <taxon>Heterobranchia</taxon>
        <taxon>Euthyneura</taxon>
        <taxon>Panpulmonata</taxon>
        <taxon>Eupulmonata</taxon>
        <taxon>Stylommatophora</taxon>
        <taxon>Helicina</taxon>
        <taxon>Helicoidea</taxon>
        <taxon>Geomitridae</taxon>
        <taxon>Candidula</taxon>
    </lineage>
</organism>
<evidence type="ECO:0000313" key="2">
    <source>
        <dbReference type="EMBL" id="CAG5136720.1"/>
    </source>
</evidence>
<dbReference type="GO" id="GO:0005576">
    <property type="term" value="C:extracellular region"/>
    <property type="evidence" value="ECO:0007669"/>
    <property type="project" value="InterPro"/>
</dbReference>
<feature type="non-terminal residue" evidence="2">
    <location>
        <position position="94"/>
    </location>
</feature>
<dbReference type="OrthoDB" id="6135399at2759"/>
<dbReference type="Proteomes" id="UP000678393">
    <property type="component" value="Unassembled WGS sequence"/>
</dbReference>
<feature type="domain" description="Chitin-binding type-2" evidence="1">
    <location>
        <begin position="35"/>
        <end position="76"/>
    </location>
</feature>
<reference evidence="2" key="1">
    <citation type="submission" date="2021-04" db="EMBL/GenBank/DDBJ databases">
        <authorList>
            <consortium name="Molecular Ecology Group"/>
        </authorList>
    </citation>
    <scope>NUCLEOTIDE SEQUENCE</scope>
</reference>
<accession>A0A8S4A7X6</accession>
<dbReference type="EMBL" id="CAJHNH020008563">
    <property type="protein sequence ID" value="CAG5136720.1"/>
    <property type="molecule type" value="Genomic_DNA"/>
</dbReference>
<keyword evidence="3" id="KW-1185">Reference proteome</keyword>
<name>A0A8S4A7X6_9EUPU</name>
<comment type="caution">
    <text evidence="2">The sequence shown here is derived from an EMBL/GenBank/DDBJ whole genome shotgun (WGS) entry which is preliminary data.</text>
</comment>
<evidence type="ECO:0000259" key="1">
    <source>
        <dbReference type="Pfam" id="PF01607"/>
    </source>
</evidence>
<dbReference type="InterPro" id="IPR002557">
    <property type="entry name" value="Chitin-bd_dom"/>
</dbReference>